<name>A0ABP9KVR8_9RHOB</name>
<evidence type="ECO:0000313" key="2">
    <source>
        <dbReference type="EMBL" id="GAA5065248.1"/>
    </source>
</evidence>
<dbReference type="RefSeq" id="WP_259547104.1">
    <property type="nucleotide sequence ID" value="NZ_BAABHW010000001.1"/>
</dbReference>
<reference evidence="3" key="1">
    <citation type="journal article" date="2019" name="Int. J. Syst. Evol. Microbiol.">
        <title>The Global Catalogue of Microorganisms (GCM) 10K type strain sequencing project: providing services to taxonomists for standard genome sequencing and annotation.</title>
        <authorList>
            <consortium name="The Broad Institute Genomics Platform"/>
            <consortium name="The Broad Institute Genome Sequencing Center for Infectious Disease"/>
            <person name="Wu L."/>
            <person name="Ma J."/>
        </authorList>
    </citation>
    <scope>NUCLEOTIDE SEQUENCE [LARGE SCALE GENOMIC DNA]</scope>
    <source>
        <strain evidence="3">JCM 18015</strain>
    </source>
</reference>
<organism evidence="2 3">
    <name type="scientific">[Roseibacterium] beibuensis</name>
    <dbReference type="NCBI Taxonomy" id="1193142"/>
    <lineage>
        <taxon>Bacteria</taxon>
        <taxon>Pseudomonadati</taxon>
        <taxon>Pseudomonadota</taxon>
        <taxon>Alphaproteobacteria</taxon>
        <taxon>Rhodobacterales</taxon>
        <taxon>Roseobacteraceae</taxon>
        <taxon>Roseicyclus</taxon>
    </lineage>
</organism>
<accession>A0ABP9KVR8</accession>
<gene>
    <name evidence="2" type="ORF">GCM10023209_02590</name>
</gene>
<dbReference type="InterPro" id="IPR045601">
    <property type="entry name" value="DUF6455"/>
</dbReference>
<sequence>MPGKKTFQEHDALMSSMASTLGADLDEAELRGDLPPDERLDMLLVCTGCTDPEGCKDWLQRTGSAENAPTYCRNGERLKDLATR</sequence>
<dbReference type="Pfam" id="PF20056">
    <property type="entry name" value="DUF6455"/>
    <property type="match status" value="1"/>
</dbReference>
<keyword evidence="3" id="KW-1185">Reference proteome</keyword>
<protein>
    <recommendedName>
        <fullName evidence="1">DUF6455 domain-containing protein</fullName>
    </recommendedName>
</protein>
<dbReference type="Proteomes" id="UP001499910">
    <property type="component" value="Unassembled WGS sequence"/>
</dbReference>
<evidence type="ECO:0000259" key="1">
    <source>
        <dbReference type="Pfam" id="PF20056"/>
    </source>
</evidence>
<dbReference type="EMBL" id="BAABHW010000001">
    <property type="protein sequence ID" value="GAA5065248.1"/>
    <property type="molecule type" value="Genomic_DNA"/>
</dbReference>
<comment type="caution">
    <text evidence="2">The sequence shown here is derived from an EMBL/GenBank/DDBJ whole genome shotgun (WGS) entry which is preliminary data.</text>
</comment>
<proteinExistence type="predicted"/>
<evidence type="ECO:0000313" key="3">
    <source>
        <dbReference type="Proteomes" id="UP001499910"/>
    </source>
</evidence>
<feature type="domain" description="DUF6455" evidence="1">
    <location>
        <begin position="1"/>
        <end position="83"/>
    </location>
</feature>